<keyword evidence="4" id="KW-0560">Oxidoreductase</keyword>
<dbReference type="GO" id="GO:0016651">
    <property type="term" value="F:oxidoreductase activity, acting on NAD(P)H"/>
    <property type="evidence" value="ECO:0007669"/>
    <property type="project" value="TreeGrafter"/>
</dbReference>
<evidence type="ECO:0000313" key="8">
    <source>
        <dbReference type="Proteomes" id="UP000199116"/>
    </source>
</evidence>
<keyword evidence="3" id="KW-0274">FAD</keyword>
<dbReference type="InterPro" id="IPR016156">
    <property type="entry name" value="FAD/NAD-linked_Rdtase_dimer_sf"/>
</dbReference>
<evidence type="ECO:0000259" key="5">
    <source>
        <dbReference type="Pfam" id="PF07992"/>
    </source>
</evidence>
<dbReference type="SUPFAM" id="SSF55424">
    <property type="entry name" value="FAD/NAD-linked reductases, dimerisation (C-terminal) domain"/>
    <property type="match status" value="1"/>
</dbReference>
<keyword evidence="8" id="KW-1185">Reference proteome</keyword>
<dbReference type="InterPro" id="IPR023753">
    <property type="entry name" value="FAD/NAD-binding_dom"/>
</dbReference>
<protein>
    <submittedName>
        <fullName evidence="7">3-phenylpropionate/trans-cinnamate dioxygenase ferredoxin reductase subunit</fullName>
    </submittedName>
</protein>
<dbReference type="SUPFAM" id="SSF51905">
    <property type="entry name" value="FAD/NAD(P)-binding domain"/>
    <property type="match status" value="1"/>
</dbReference>
<dbReference type="Pfam" id="PF07992">
    <property type="entry name" value="Pyr_redox_2"/>
    <property type="match status" value="1"/>
</dbReference>
<evidence type="ECO:0000256" key="2">
    <source>
        <dbReference type="ARBA" id="ARBA00022630"/>
    </source>
</evidence>
<evidence type="ECO:0000256" key="1">
    <source>
        <dbReference type="ARBA" id="ARBA00001974"/>
    </source>
</evidence>
<dbReference type="InterPro" id="IPR036188">
    <property type="entry name" value="FAD/NAD-bd_sf"/>
</dbReference>
<sequence>MESLPDIEKKCIIIGASHAGVNCAFSLRRAGWSGHIEVFDKDDNLPYHKPPLSKAYLSAKEQAEIDLLFPAENYIENDIKLHLGKTIVSIDSNDKSISLDDGEKYKYDKLVLATGARPFIPIIEGLEMAENVFALRNLLDASGIAKAVSLSENKQVVVIGGGYIGLEIAASLKKSGAEITVLEREERVLPRVTAPEMSDFFTRLHKDHNVELLTNKNVIAIESTENYNTVMCDDNTSYRADIIVIGVGIQLNLELAHKANLEIENGIKVNEFCQTSNEHIFAIGDCTFHYNPRYERYVRLESVQNAVDQSKVAAAAICGKEVHYDTIPWFWSDQYDVKLQMVGLSYGYTEVIKRVEPGKGDQVCESCWYFKDEELLAVDAVNNAKAYVLGGKFIKSKQPIDKVKLRDISIPIKPKSFLKE</sequence>
<dbReference type="GO" id="GO:0051213">
    <property type="term" value="F:dioxygenase activity"/>
    <property type="evidence" value="ECO:0007669"/>
    <property type="project" value="UniProtKB-KW"/>
</dbReference>
<evidence type="ECO:0000256" key="4">
    <source>
        <dbReference type="ARBA" id="ARBA00023002"/>
    </source>
</evidence>
<gene>
    <name evidence="7" type="ORF">SAMN04488033_10417</name>
</gene>
<name>A0A1I2KKX0_9FLAO</name>
<evidence type="ECO:0000256" key="3">
    <source>
        <dbReference type="ARBA" id="ARBA00022827"/>
    </source>
</evidence>
<dbReference type="InterPro" id="IPR050446">
    <property type="entry name" value="FAD-oxidoreductase/Apoptosis"/>
</dbReference>
<dbReference type="PRINTS" id="PR00411">
    <property type="entry name" value="PNDRDTASEI"/>
</dbReference>
<dbReference type="Proteomes" id="UP000199116">
    <property type="component" value="Unassembled WGS sequence"/>
</dbReference>
<dbReference type="Gene3D" id="3.30.390.30">
    <property type="match status" value="1"/>
</dbReference>
<dbReference type="RefSeq" id="WP_093303030.1">
    <property type="nucleotide sequence ID" value="NZ_FOOH01000004.1"/>
</dbReference>
<dbReference type="Gene3D" id="3.50.50.60">
    <property type="entry name" value="FAD/NAD(P)-binding domain"/>
    <property type="match status" value="2"/>
</dbReference>
<dbReference type="PANTHER" id="PTHR43557:SF2">
    <property type="entry name" value="RIESKE DOMAIN-CONTAINING PROTEIN-RELATED"/>
    <property type="match status" value="1"/>
</dbReference>
<dbReference type="PANTHER" id="PTHR43557">
    <property type="entry name" value="APOPTOSIS-INDUCING FACTOR 1"/>
    <property type="match status" value="1"/>
</dbReference>
<reference evidence="8" key="1">
    <citation type="submission" date="2016-10" db="EMBL/GenBank/DDBJ databases">
        <authorList>
            <person name="Varghese N."/>
            <person name="Submissions S."/>
        </authorList>
    </citation>
    <scope>NUCLEOTIDE SEQUENCE [LARGE SCALE GENOMIC DNA]</scope>
    <source>
        <strain evidence="8">DSM 23515</strain>
    </source>
</reference>
<dbReference type="InterPro" id="IPR028202">
    <property type="entry name" value="Reductase_C"/>
</dbReference>
<feature type="domain" description="FAD/NAD(P)-binding" evidence="5">
    <location>
        <begin position="10"/>
        <end position="309"/>
    </location>
</feature>
<dbReference type="GO" id="GO:0005737">
    <property type="term" value="C:cytoplasm"/>
    <property type="evidence" value="ECO:0007669"/>
    <property type="project" value="TreeGrafter"/>
</dbReference>
<evidence type="ECO:0000313" key="7">
    <source>
        <dbReference type="EMBL" id="SFF67624.1"/>
    </source>
</evidence>
<dbReference type="PRINTS" id="PR00368">
    <property type="entry name" value="FADPNR"/>
</dbReference>
<accession>A0A1I2KKX0</accession>
<dbReference type="EMBL" id="FOOH01000004">
    <property type="protein sequence ID" value="SFF67624.1"/>
    <property type="molecule type" value="Genomic_DNA"/>
</dbReference>
<keyword evidence="2" id="KW-0285">Flavoprotein</keyword>
<dbReference type="Pfam" id="PF14759">
    <property type="entry name" value="Reductase_C"/>
    <property type="match status" value="1"/>
</dbReference>
<feature type="domain" description="Reductase C-terminal" evidence="6">
    <location>
        <begin position="329"/>
        <end position="413"/>
    </location>
</feature>
<proteinExistence type="predicted"/>
<organism evidence="7 8">
    <name type="scientific">Salegentibacter agarivorans</name>
    <dbReference type="NCBI Taxonomy" id="345907"/>
    <lineage>
        <taxon>Bacteria</taxon>
        <taxon>Pseudomonadati</taxon>
        <taxon>Bacteroidota</taxon>
        <taxon>Flavobacteriia</taxon>
        <taxon>Flavobacteriales</taxon>
        <taxon>Flavobacteriaceae</taxon>
        <taxon>Salegentibacter</taxon>
    </lineage>
</organism>
<dbReference type="AlphaFoldDB" id="A0A1I2KKX0"/>
<comment type="cofactor">
    <cofactor evidence="1">
        <name>FAD</name>
        <dbReference type="ChEBI" id="CHEBI:57692"/>
    </cofactor>
</comment>
<evidence type="ECO:0000259" key="6">
    <source>
        <dbReference type="Pfam" id="PF14759"/>
    </source>
</evidence>
<keyword evidence="7" id="KW-0223">Dioxygenase</keyword>